<dbReference type="AlphaFoldDB" id="A0A8H7F5P9"/>
<name>A0A8H7F5P9_AGABI</name>
<dbReference type="EMBL" id="JABXXO010000005">
    <property type="protein sequence ID" value="KAF7777836.1"/>
    <property type="molecule type" value="Genomic_DNA"/>
</dbReference>
<organism evidence="1 2">
    <name type="scientific">Agaricus bisporus var. burnettii</name>
    <dbReference type="NCBI Taxonomy" id="192524"/>
    <lineage>
        <taxon>Eukaryota</taxon>
        <taxon>Fungi</taxon>
        <taxon>Dikarya</taxon>
        <taxon>Basidiomycota</taxon>
        <taxon>Agaricomycotina</taxon>
        <taxon>Agaricomycetes</taxon>
        <taxon>Agaricomycetidae</taxon>
        <taxon>Agaricales</taxon>
        <taxon>Agaricineae</taxon>
        <taxon>Agaricaceae</taxon>
        <taxon>Agaricus</taxon>
    </lineage>
</organism>
<dbReference type="Proteomes" id="UP000629468">
    <property type="component" value="Unassembled WGS sequence"/>
</dbReference>
<accession>A0A8H7F5P9</accession>
<sequence length="104" mass="11571">MIVTLIQQVKTKIFYVKRHELLPPHVIRHRLTHTLQLGRTKGLAAEAALGDRSPDYRVKAAGWAGSIVPIATRSLRAVVSMADGVDALRGVRDCVGLRLLFRLY</sequence>
<evidence type="ECO:0000313" key="2">
    <source>
        <dbReference type="Proteomes" id="UP000629468"/>
    </source>
</evidence>
<protein>
    <submittedName>
        <fullName evidence="1">Uncharacterized protein</fullName>
    </submittedName>
</protein>
<comment type="caution">
    <text evidence="1">The sequence shown here is derived from an EMBL/GenBank/DDBJ whole genome shotgun (WGS) entry which is preliminary data.</text>
</comment>
<evidence type="ECO:0000313" key="1">
    <source>
        <dbReference type="EMBL" id="KAF7777836.1"/>
    </source>
</evidence>
<gene>
    <name evidence="1" type="ORF">Agabi119p4_3908</name>
</gene>
<reference evidence="1 2" key="1">
    <citation type="journal article" name="Sci. Rep.">
        <title>Telomere-to-telomere assembled and centromere annotated genomes of the two main subspecies of the button mushroom Agaricus bisporus reveal especially polymorphic chromosome ends.</title>
        <authorList>
            <person name="Sonnenberg A.S.M."/>
            <person name="Sedaghat-Telgerd N."/>
            <person name="Lavrijssen B."/>
            <person name="Ohm R.A."/>
            <person name="Hendrickx P.M."/>
            <person name="Scholtmeijer K."/>
            <person name="Baars J.J.P."/>
            <person name="van Peer A."/>
        </authorList>
    </citation>
    <scope>NUCLEOTIDE SEQUENCE [LARGE SCALE GENOMIC DNA]</scope>
    <source>
        <strain evidence="1 2">H119_p4</strain>
    </source>
</reference>
<proteinExistence type="predicted"/>